<dbReference type="SUPFAM" id="SSF47648">
    <property type="entry name" value="Nucleoside phosphorylase/phosphoribosyltransferase N-terminal domain"/>
    <property type="match status" value="1"/>
</dbReference>
<evidence type="ECO:0000256" key="8">
    <source>
        <dbReference type="ARBA" id="ARBA00061188"/>
    </source>
</evidence>
<feature type="binding site" evidence="9">
    <location>
        <position position="226"/>
    </location>
    <ligand>
        <name>Mg(2+)</name>
        <dbReference type="ChEBI" id="CHEBI:18420"/>
        <label>2</label>
    </ligand>
</feature>
<feature type="binding site" evidence="9">
    <location>
        <position position="111"/>
    </location>
    <ligand>
        <name>anthranilate</name>
        <dbReference type="ChEBI" id="CHEBI:16567"/>
        <label>1</label>
    </ligand>
</feature>
<evidence type="ECO:0000256" key="1">
    <source>
        <dbReference type="ARBA" id="ARBA00004907"/>
    </source>
</evidence>
<accession>A0A0W0TET9</accession>
<keyword evidence="13" id="KW-1185">Reference proteome</keyword>
<feature type="binding site" evidence="9">
    <location>
        <position position="92"/>
    </location>
    <ligand>
        <name>Mg(2+)</name>
        <dbReference type="ChEBI" id="CHEBI:18420"/>
        <label>1</label>
    </ligand>
</feature>
<dbReference type="OrthoDB" id="9806430at2"/>
<dbReference type="PATRIC" id="fig|448.7.peg.2400"/>
<dbReference type="GO" id="GO:0005829">
    <property type="term" value="C:cytosol"/>
    <property type="evidence" value="ECO:0007669"/>
    <property type="project" value="TreeGrafter"/>
</dbReference>
<dbReference type="Pfam" id="PF02885">
    <property type="entry name" value="Glycos_trans_3N"/>
    <property type="match status" value="1"/>
</dbReference>
<feature type="binding site" evidence="9">
    <location>
        <position position="226"/>
    </location>
    <ligand>
        <name>Mg(2+)</name>
        <dbReference type="ChEBI" id="CHEBI:18420"/>
        <label>1</label>
    </ligand>
</feature>
<dbReference type="GO" id="GO:0000162">
    <property type="term" value="P:L-tryptophan biosynthetic process"/>
    <property type="evidence" value="ECO:0007669"/>
    <property type="project" value="UniProtKB-UniRule"/>
</dbReference>
<name>A0A0W0TET9_LEGER</name>
<dbReference type="Gene3D" id="3.40.1030.10">
    <property type="entry name" value="Nucleoside phosphorylase/phosphoribosyltransferase catalytic domain"/>
    <property type="match status" value="1"/>
</dbReference>
<evidence type="ECO:0000256" key="2">
    <source>
        <dbReference type="ARBA" id="ARBA00022605"/>
    </source>
</evidence>
<dbReference type="SUPFAM" id="SSF52418">
    <property type="entry name" value="Nucleoside phosphorylase/phosphoribosyltransferase catalytic domain"/>
    <property type="match status" value="1"/>
</dbReference>
<evidence type="ECO:0000256" key="6">
    <source>
        <dbReference type="ARBA" id="ARBA00023141"/>
    </source>
</evidence>
<organism evidence="12 13">
    <name type="scientific">Legionella erythra</name>
    <dbReference type="NCBI Taxonomy" id="448"/>
    <lineage>
        <taxon>Bacteria</taxon>
        <taxon>Pseudomonadati</taxon>
        <taxon>Pseudomonadota</taxon>
        <taxon>Gammaproteobacteria</taxon>
        <taxon>Legionellales</taxon>
        <taxon>Legionellaceae</taxon>
        <taxon>Legionella</taxon>
    </lineage>
</organism>
<comment type="caution">
    <text evidence="9">Lacks conserved residue(s) required for the propagation of feature annotation.</text>
</comment>
<comment type="similarity">
    <text evidence="8">In the C-terminal section; belongs to the anthranilate phosphoribosyltransferase family.</text>
</comment>
<keyword evidence="3 9" id="KW-0328">Glycosyltransferase</keyword>
<evidence type="ECO:0000313" key="13">
    <source>
        <dbReference type="Proteomes" id="UP000054773"/>
    </source>
</evidence>
<gene>
    <name evidence="9" type="primary">trpD</name>
    <name evidence="12" type="ORF">Lery_2283</name>
</gene>
<feature type="binding site" evidence="9">
    <location>
        <position position="120"/>
    </location>
    <ligand>
        <name>5-phospho-alpha-D-ribose 1-diphosphate</name>
        <dbReference type="ChEBI" id="CHEBI:58017"/>
    </ligand>
</feature>
<keyword evidence="9" id="KW-0479">Metal-binding</keyword>
<dbReference type="HAMAP" id="MF_00211">
    <property type="entry name" value="TrpD"/>
    <property type="match status" value="1"/>
</dbReference>
<keyword evidence="5 9" id="KW-0822">Tryptophan biosynthesis</keyword>
<dbReference type="Pfam" id="PF00591">
    <property type="entry name" value="Glycos_transf_3"/>
    <property type="match status" value="1"/>
</dbReference>
<evidence type="ECO:0000256" key="9">
    <source>
        <dbReference type="HAMAP-Rule" id="MF_00211"/>
    </source>
</evidence>
<dbReference type="InterPro" id="IPR036320">
    <property type="entry name" value="Glycosyl_Trfase_fam3_N_dom_sf"/>
</dbReference>
<evidence type="ECO:0000256" key="4">
    <source>
        <dbReference type="ARBA" id="ARBA00022679"/>
    </source>
</evidence>
<keyword evidence="2 9" id="KW-0028">Amino-acid biosynthesis</keyword>
<protein>
    <recommendedName>
        <fullName evidence="9">Anthranilate phosphoribosyltransferase</fullName>
        <ecNumber evidence="9">2.4.2.18</ecNumber>
    </recommendedName>
</protein>
<dbReference type="EC" id="2.4.2.18" evidence="9"/>
<evidence type="ECO:0000256" key="7">
    <source>
        <dbReference type="ARBA" id="ARBA00052328"/>
    </source>
</evidence>
<dbReference type="PANTHER" id="PTHR43285:SF2">
    <property type="entry name" value="ANTHRANILATE PHOSPHORIBOSYLTRANSFERASE"/>
    <property type="match status" value="1"/>
</dbReference>
<feature type="binding site" evidence="9">
    <location>
        <position position="80"/>
    </location>
    <ligand>
        <name>5-phospho-alpha-D-ribose 1-diphosphate</name>
        <dbReference type="ChEBI" id="CHEBI:58017"/>
    </ligand>
</feature>
<keyword evidence="6 9" id="KW-0057">Aromatic amino acid biosynthesis</keyword>
<feature type="binding site" evidence="9">
    <location>
        <begin position="83"/>
        <end position="84"/>
    </location>
    <ligand>
        <name>5-phospho-alpha-D-ribose 1-diphosphate</name>
        <dbReference type="ChEBI" id="CHEBI:58017"/>
    </ligand>
</feature>
<dbReference type="PANTHER" id="PTHR43285">
    <property type="entry name" value="ANTHRANILATE PHOSPHORIBOSYLTRANSFERASE"/>
    <property type="match status" value="1"/>
</dbReference>
<dbReference type="UniPathway" id="UPA00035">
    <property type="reaction ID" value="UER00041"/>
</dbReference>
<dbReference type="EMBL" id="LNYA01000034">
    <property type="protein sequence ID" value="KTC94116.1"/>
    <property type="molecule type" value="Genomic_DNA"/>
</dbReference>
<evidence type="ECO:0000256" key="5">
    <source>
        <dbReference type="ARBA" id="ARBA00022822"/>
    </source>
</evidence>
<evidence type="ECO:0000259" key="10">
    <source>
        <dbReference type="Pfam" id="PF00591"/>
    </source>
</evidence>
<dbReference type="AlphaFoldDB" id="A0A0W0TET9"/>
<dbReference type="Gene3D" id="1.20.970.10">
    <property type="entry name" value="Transferase, Pyrimidine Nucleoside Phosphorylase, Chain C"/>
    <property type="match status" value="1"/>
</dbReference>
<comment type="function">
    <text evidence="9">Catalyzes the transfer of the phosphoribosyl group of 5-phosphorylribose-1-pyrophosphate (PRPP) to anthranilate to yield N-(5'-phosphoribosyl)-anthranilate (PRA).</text>
</comment>
<feature type="domain" description="Glycosyl transferase family 3 N-terminal" evidence="11">
    <location>
        <begin position="5"/>
        <end position="66"/>
    </location>
</feature>
<evidence type="ECO:0000313" key="12">
    <source>
        <dbReference type="EMBL" id="KTC94116.1"/>
    </source>
</evidence>
<dbReference type="GO" id="GO:0000287">
    <property type="term" value="F:magnesium ion binding"/>
    <property type="evidence" value="ECO:0007669"/>
    <property type="project" value="UniProtKB-UniRule"/>
</dbReference>
<dbReference type="NCBIfam" id="TIGR01245">
    <property type="entry name" value="trpD"/>
    <property type="match status" value="1"/>
</dbReference>
<comment type="subunit">
    <text evidence="9">Homodimer.</text>
</comment>
<feature type="domain" description="Glycosyl transferase family 3" evidence="10">
    <location>
        <begin position="74"/>
        <end position="324"/>
    </location>
</feature>
<sequence length="341" mass="36901">MNTKKLFEQLIEKQHLTAEQMRDIMQACMKGELQDAQIAAFLALMRMKGETVDELTTAAQVMMEFAHCIDLGGGLIDIVGTGGDGKNTFNVSTLSSVVAAAAGARVAKHGNRSVSSSSGSSDLLMQAGFNLTLTDEELKTCMQQLGLCFLFAPHFHQALQHVRNARQQLGIRSFFNLLGPLVNPARVKRQVVGVYAEHLLRPVAEVLVNLGSERALVIHARDGLDELSISAVADVVEYRDGQFKQWALDPADYGVAHPSLQAILVNSPAESLKRIEQVLAGEKGPARDIILLNTAAALYCSDTAKGIPEGLALAAEAIDSGKAQQHFYQLRDLTQQFGPHS</sequence>
<evidence type="ECO:0000256" key="3">
    <source>
        <dbReference type="ARBA" id="ARBA00022676"/>
    </source>
</evidence>
<comment type="cofactor">
    <cofactor evidence="9">
        <name>Mg(2+)</name>
        <dbReference type="ChEBI" id="CHEBI:18420"/>
    </cofactor>
    <text evidence="9">Binds 2 magnesium ions per monomer.</text>
</comment>
<dbReference type="InterPro" id="IPR035902">
    <property type="entry name" value="Nuc_phospho_transferase"/>
</dbReference>
<keyword evidence="9" id="KW-0460">Magnesium</keyword>
<feature type="binding site" evidence="9">
    <location>
        <begin position="108"/>
        <end position="116"/>
    </location>
    <ligand>
        <name>5-phospho-alpha-D-ribose 1-diphosphate</name>
        <dbReference type="ChEBI" id="CHEBI:58017"/>
    </ligand>
</feature>
<comment type="catalytic activity">
    <reaction evidence="7 9">
        <text>N-(5-phospho-beta-D-ribosyl)anthranilate + diphosphate = 5-phospho-alpha-D-ribose 1-diphosphate + anthranilate</text>
        <dbReference type="Rhea" id="RHEA:11768"/>
        <dbReference type="ChEBI" id="CHEBI:16567"/>
        <dbReference type="ChEBI" id="CHEBI:18277"/>
        <dbReference type="ChEBI" id="CHEBI:33019"/>
        <dbReference type="ChEBI" id="CHEBI:58017"/>
        <dbReference type="EC" id="2.4.2.18"/>
    </reaction>
</comment>
<dbReference type="RefSeq" id="WP_058527408.1">
    <property type="nucleotide sequence ID" value="NZ_CAAAHY010000006.1"/>
</dbReference>
<feature type="binding site" evidence="9">
    <location>
        <position position="88"/>
    </location>
    <ligand>
        <name>5-phospho-alpha-D-ribose 1-diphosphate</name>
        <dbReference type="ChEBI" id="CHEBI:58017"/>
    </ligand>
</feature>
<dbReference type="InterPro" id="IPR017459">
    <property type="entry name" value="Glycosyl_Trfase_fam3_N_dom"/>
</dbReference>
<dbReference type="InterPro" id="IPR000312">
    <property type="entry name" value="Glycosyl_Trfase_fam3"/>
</dbReference>
<feature type="binding site" evidence="9">
    <location>
        <position position="166"/>
    </location>
    <ligand>
        <name>anthranilate</name>
        <dbReference type="ChEBI" id="CHEBI:16567"/>
        <label>2</label>
    </ligand>
</feature>
<dbReference type="Proteomes" id="UP000054773">
    <property type="component" value="Unassembled WGS sequence"/>
</dbReference>
<reference evidence="12 13" key="1">
    <citation type="submission" date="2015-11" db="EMBL/GenBank/DDBJ databases">
        <title>Genomic analysis of 38 Legionella species identifies large and diverse effector repertoires.</title>
        <authorList>
            <person name="Burstein D."/>
            <person name="Amaro F."/>
            <person name="Zusman T."/>
            <person name="Lifshitz Z."/>
            <person name="Cohen O."/>
            <person name="Gilbert J.A."/>
            <person name="Pupko T."/>
            <person name="Shuman H.A."/>
            <person name="Segal G."/>
        </authorList>
    </citation>
    <scope>NUCLEOTIDE SEQUENCE [LARGE SCALE GENOMIC DNA]</scope>
    <source>
        <strain evidence="12 13">SE-32A-C8</strain>
    </source>
</reference>
<dbReference type="STRING" id="448.Lery_2283"/>
<evidence type="ECO:0000259" key="11">
    <source>
        <dbReference type="Pfam" id="PF02885"/>
    </source>
</evidence>
<feature type="binding site" evidence="9">
    <location>
        <position position="80"/>
    </location>
    <ligand>
        <name>anthranilate</name>
        <dbReference type="ChEBI" id="CHEBI:16567"/>
        <label>1</label>
    </ligand>
</feature>
<dbReference type="GO" id="GO:0004048">
    <property type="term" value="F:anthranilate phosphoribosyltransferase activity"/>
    <property type="evidence" value="ECO:0007669"/>
    <property type="project" value="UniProtKB-UniRule"/>
</dbReference>
<dbReference type="InterPro" id="IPR005940">
    <property type="entry name" value="Anthranilate_Pribosyl_Tfrase"/>
</dbReference>
<comment type="pathway">
    <text evidence="1 9">Amino-acid biosynthesis; L-tryptophan biosynthesis; L-tryptophan from chorismate: step 2/5.</text>
</comment>
<keyword evidence="4 9" id="KW-0808">Transferase</keyword>
<feature type="binding site" evidence="9">
    <location>
        <begin position="90"/>
        <end position="93"/>
    </location>
    <ligand>
        <name>5-phospho-alpha-D-ribose 1-diphosphate</name>
        <dbReference type="ChEBI" id="CHEBI:58017"/>
    </ligand>
</feature>
<comment type="caution">
    <text evidence="12">The sequence shown here is derived from an EMBL/GenBank/DDBJ whole genome shotgun (WGS) entry which is preliminary data.</text>
</comment>
<comment type="similarity">
    <text evidence="9">Belongs to the anthranilate phosphoribosyltransferase family.</text>
</comment>
<proteinExistence type="inferred from homology"/>
<feature type="binding site" evidence="9">
    <location>
        <position position="225"/>
    </location>
    <ligand>
        <name>Mg(2+)</name>
        <dbReference type="ChEBI" id="CHEBI:18420"/>
        <label>2</label>
    </ligand>
</feature>
<dbReference type="FunFam" id="3.40.1030.10:FF:000002">
    <property type="entry name" value="Anthranilate phosphoribosyltransferase"/>
    <property type="match status" value="1"/>
</dbReference>